<dbReference type="NCBIfam" id="TIGR00449">
    <property type="entry name" value="tgt_general"/>
    <property type="match status" value="1"/>
</dbReference>
<dbReference type="PANTHER" id="PTHR46499">
    <property type="entry name" value="QUEUINE TRNA-RIBOSYLTRANSFERASE"/>
    <property type="match status" value="1"/>
</dbReference>
<dbReference type="NCBIfam" id="TIGR00430">
    <property type="entry name" value="Q_tRNA_tgt"/>
    <property type="match status" value="1"/>
</dbReference>
<dbReference type="GO" id="GO:0005829">
    <property type="term" value="C:cytosol"/>
    <property type="evidence" value="ECO:0007669"/>
    <property type="project" value="TreeGrafter"/>
</dbReference>
<name>A0A6J6GAV7_9ZZZZ</name>
<accession>A0A6J6GAV7</accession>
<evidence type="ECO:0000256" key="3">
    <source>
        <dbReference type="ARBA" id="ARBA00022694"/>
    </source>
</evidence>
<sequence length="376" mass="40339">MIEPTAERVLQLEISATDDRARTGVVHTARGSFRTPCFMPVGTRGAVQTLTSADLEMLGAEVILGNTYHLMLRPGAELIAEMGGLHGFADWKGHVLTDSGGFQIFSLEPKVTDEGARFQSTYDGSYHHLSPEGSVEVQQALGSDIQMVLDVCPPLPSTDEVVQAAVDRSARWAARAKIAHAPARAGGSTQAQFGIVQGGIDAAMRRESAVRTVEIGFDGYGIGGLSVGETREEMLPALDATTATLPTDQPRYLMGVGDPVSIVEAVALGVDMFDCVLPTRLARHGTILTSNGRMNLRNARFARDSGPLEAGCSCLACSRWSRAYLRHLLSVNEPTAARLTTIHNVHWLLGLMEQARNAITHGTYDAFRAGVVSVWG</sequence>
<dbReference type="GO" id="GO:0008616">
    <property type="term" value="P:tRNA queuosine(34) biosynthetic process"/>
    <property type="evidence" value="ECO:0007669"/>
    <property type="project" value="TreeGrafter"/>
</dbReference>
<evidence type="ECO:0000259" key="4">
    <source>
        <dbReference type="Pfam" id="PF01702"/>
    </source>
</evidence>
<proteinExistence type="inferred from homology"/>
<keyword evidence="2" id="KW-0808">Transferase</keyword>
<evidence type="ECO:0000256" key="1">
    <source>
        <dbReference type="ARBA" id="ARBA00022676"/>
    </source>
</evidence>
<evidence type="ECO:0000256" key="2">
    <source>
        <dbReference type="ARBA" id="ARBA00022679"/>
    </source>
</evidence>
<dbReference type="Gene3D" id="3.20.20.105">
    <property type="entry name" value="Queuine tRNA-ribosyltransferase-like"/>
    <property type="match status" value="1"/>
</dbReference>
<dbReference type="AlphaFoldDB" id="A0A6J6GAV7"/>
<dbReference type="InterPro" id="IPR036511">
    <property type="entry name" value="TGT-like_sf"/>
</dbReference>
<dbReference type="GO" id="GO:0008479">
    <property type="term" value="F:tRNA-guanosine(34) queuine transglycosylase activity"/>
    <property type="evidence" value="ECO:0007669"/>
    <property type="project" value="InterPro"/>
</dbReference>
<dbReference type="InterPro" id="IPR004803">
    <property type="entry name" value="TGT"/>
</dbReference>
<dbReference type="EMBL" id="CAEZUP010000002">
    <property type="protein sequence ID" value="CAB4596573.1"/>
    <property type="molecule type" value="Genomic_DNA"/>
</dbReference>
<gene>
    <name evidence="5" type="ORF">UFOPK1835_00096</name>
</gene>
<dbReference type="Pfam" id="PF01702">
    <property type="entry name" value="TGT"/>
    <property type="match status" value="1"/>
</dbReference>
<evidence type="ECO:0000313" key="5">
    <source>
        <dbReference type="EMBL" id="CAB4596573.1"/>
    </source>
</evidence>
<keyword evidence="1" id="KW-0328">Glycosyltransferase</keyword>
<dbReference type="InterPro" id="IPR002616">
    <property type="entry name" value="tRNA_ribo_trans-like"/>
</dbReference>
<feature type="domain" description="tRNA-guanine(15) transglycosylase-like" evidence="4">
    <location>
        <begin position="20"/>
        <end position="370"/>
    </location>
</feature>
<dbReference type="InterPro" id="IPR050076">
    <property type="entry name" value="ArchSynthase1/Queuine_TRR"/>
</dbReference>
<organism evidence="5">
    <name type="scientific">freshwater metagenome</name>
    <dbReference type="NCBI Taxonomy" id="449393"/>
    <lineage>
        <taxon>unclassified sequences</taxon>
        <taxon>metagenomes</taxon>
        <taxon>ecological metagenomes</taxon>
    </lineage>
</organism>
<dbReference type="HAMAP" id="MF_00168">
    <property type="entry name" value="Q_tRNA_Tgt"/>
    <property type="match status" value="1"/>
</dbReference>
<dbReference type="SUPFAM" id="SSF51713">
    <property type="entry name" value="tRNA-guanine transglycosylase"/>
    <property type="match status" value="1"/>
</dbReference>
<reference evidence="5" key="1">
    <citation type="submission" date="2020-05" db="EMBL/GenBank/DDBJ databases">
        <authorList>
            <person name="Chiriac C."/>
            <person name="Salcher M."/>
            <person name="Ghai R."/>
            <person name="Kavagutti S V."/>
        </authorList>
    </citation>
    <scope>NUCLEOTIDE SEQUENCE</scope>
</reference>
<protein>
    <submittedName>
        <fullName evidence="5">Unannotated protein</fullName>
    </submittedName>
</protein>
<keyword evidence="3" id="KW-0819">tRNA processing</keyword>
<dbReference type="PANTHER" id="PTHR46499:SF1">
    <property type="entry name" value="QUEUINE TRNA-RIBOSYLTRANSFERASE"/>
    <property type="match status" value="1"/>
</dbReference>